<organism evidence="2 3">
    <name type="scientific">Inquilinus limosus MP06</name>
    <dbReference type="NCBI Taxonomy" id="1398085"/>
    <lineage>
        <taxon>Bacteria</taxon>
        <taxon>Pseudomonadati</taxon>
        <taxon>Pseudomonadota</taxon>
        <taxon>Alphaproteobacteria</taxon>
        <taxon>Rhodospirillales</taxon>
        <taxon>Rhodospirillaceae</taxon>
        <taxon>Inquilinus</taxon>
    </lineage>
</organism>
<dbReference type="Proteomes" id="UP000029995">
    <property type="component" value="Unassembled WGS sequence"/>
</dbReference>
<comment type="caution">
    <text evidence="2">The sequence shown here is derived from an EMBL/GenBank/DDBJ whole genome shotgun (WGS) entry which is preliminary data.</text>
</comment>
<evidence type="ECO:0000256" key="1">
    <source>
        <dbReference type="SAM" id="MobiDB-lite"/>
    </source>
</evidence>
<evidence type="ECO:0000313" key="3">
    <source>
        <dbReference type="Proteomes" id="UP000029995"/>
    </source>
</evidence>
<feature type="non-terminal residue" evidence="2">
    <location>
        <position position="148"/>
    </location>
</feature>
<sequence length="148" mass="15727">MMHPGEGLQPAQRRHPHAADGADLRQVVAQQVDDHQVLGPVFRAGLQLHSQDRIRRRIDPARPGALDRPGLDPPGRVDRQEPLRRGAGDPPPLAQVEEGGEGRGRQGAQAAMQREGVEPVRQVGQEALGQVGLVDVAGGDPVADPADA</sequence>
<reference evidence="2 3" key="1">
    <citation type="submission" date="2014-01" db="EMBL/GenBank/DDBJ databases">
        <title>Genome sequence determination for a cystic fibrosis isolate, Inquilinus limosus.</title>
        <authorList>
            <person name="Pino M."/>
            <person name="Di Conza J."/>
            <person name="Gutkind G."/>
        </authorList>
    </citation>
    <scope>NUCLEOTIDE SEQUENCE [LARGE SCALE GENOMIC DNA]</scope>
    <source>
        <strain evidence="2 3">MP06</strain>
    </source>
</reference>
<gene>
    <name evidence="2" type="ORF">P409_34880</name>
</gene>
<protein>
    <submittedName>
        <fullName evidence="2">Uncharacterized protein</fullName>
    </submittedName>
</protein>
<dbReference type="AlphaFoldDB" id="A0A0A0CWW0"/>
<name>A0A0A0CWW0_9PROT</name>
<feature type="region of interest" description="Disordered" evidence="1">
    <location>
        <begin position="43"/>
        <end position="122"/>
    </location>
</feature>
<proteinExistence type="predicted"/>
<feature type="compositionally biased region" description="Basic and acidic residues" evidence="1">
    <location>
        <begin position="75"/>
        <end position="87"/>
    </location>
</feature>
<dbReference type="EMBL" id="JANX01001022">
    <property type="protein sequence ID" value="KGM30138.1"/>
    <property type="molecule type" value="Genomic_DNA"/>
</dbReference>
<feature type="compositionally biased region" description="Basic and acidic residues" evidence="1">
    <location>
        <begin position="50"/>
        <end position="60"/>
    </location>
</feature>
<feature type="region of interest" description="Disordered" evidence="1">
    <location>
        <begin position="1"/>
        <end position="27"/>
    </location>
</feature>
<evidence type="ECO:0000313" key="2">
    <source>
        <dbReference type="EMBL" id="KGM30138.1"/>
    </source>
</evidence>
<accession>A0A0A0CWW0</accession>